<sequence length="190" mass="22148">MLTDEVSQIQEVRYCLKTLREQMAARHNNNNNKVLPSPFSSPNKVWLIFCCPLQAENRESQLRLRELTERVQRAEKEAECRGQNMEKLQRLLASLEVENASLCDKLAAGEAELQKLRKLEKELAAQKEKNHHLDDMLKSQQRKVRHMIEQLQNSRTMLDDRDRVIDDLEEKVAFLDAEVSVRVLTGLRVN</sequence>
<feature type="coiled-coil region" evidence="1">
    <location>
        <begin position="57"/>
        <end position="178"/>
    </location>
</feature>
<name>A0A8B9LZI7_ASTMX</name>
<dbReference type="AlphaFoldDB" id="A0A8B9LZI7"/>
<accession>A0A8B9LZI7</accession>
<organism evidence="2 3">
    <name type="scientific">Astyanax mexicanus</name>
    <name type="common">Blind cave fish</name>
    <name type="synonym">Astyanax fasciatus mexicanus</name>
    <dbReference type="NCBI Taxonomy" id="7994"/>
    <lineage>
        <taxon>Eukaryota</taxon>
        <taxon>Metazoa</taxon>
        <taxon>Chordata</taxon>
        <taxon>Craniata</taxon>
        <taxon>Vertebrata</taxon>
        <taxon>Euteleostomi</taxon>
        <taxon>Actinopterygii</taxon>
        <taxon>Neopterygii</taxon>
        <taxon>Teleostei</taxon>
        <taxon>Ostariophysi</taxon>
        <taxon>Characiformes</taxon>
        <taxon>Characoidei</taxon>
        <taxon>Acestrorhamphidae</taxon>
        <taxon>Acestrorhamphinae</taxon>
        <taxon>Astyanax</taxon>
    </lineage>
</organism>
<dbReference type="Ensembl" id="ENSAMXT00005062340.1">
    <property type="protein sequence ID" value="ENSAMXP00005057704.1"/>
    <property type="gene ID" value="ENSAMXG00005025458.1"/>
</dbReference>
<dbReference type="PANTHER" id="PTHR23171">
    <property type="entry name" value="GDOWN1"/>
    <property type="match status" value="1"/>
</dbReference>
<dbReference type="PANTHER" id="PTHR23171:SF17">
    <property type="entry name" value="TUFTELIN"/>
    <property type="match status" value="1"/>
</dbReference>
<reference evidence="2" key="1">
    <citation type="submission" date="2025-08" db="UniProtKB">
        <authorList>
            <consortium name="Ensembl"/>
        </authorList>
    </citation>
    <scope>IDENTIFICATION</scope>
</reference>
<dbReference type="InterPro" id="IPR051375">
    <property type="entry name" value="Tuftelin_GRINL1A/MYZAP/CCD68"/>
</dbReference>
<protein>
    <submittedName>
        <fullName evidence="2">Uncharacterized protein</fullName>
    </submittedName>
</protein>
<evidence type="ECO:0000313" key="2">
    <source>
        <dbReference type="Ensembl" id="ENSAMXP00005057704.1"/>
    </source>
</evidence>
<evidence type="ECO:0000256" key="1">
    <source>
        <dbReference type="SAM" id="Coils"/>
    </source>
</evidence>
<dbReference type="Proteomes" id="UP000694621">
    <property type="component" value="Unplaced"/>
</dbReference>
<keyword evidence="1" id="KW-0175">Coiled coil</keyword>
<evidence type="ECO:0000313" key="3">
    <source>
        <dbReference type="Proteomes" id="UP000694621"/>
    </source>
</evidence>
<dbReference type="GO" id="GO:0035556">
    <property type="term" value="P:intracellular signal transduction"/>
    <property type="evidence" value="ECO:0007669"/>
    <property type="project" value="TreeGrafter"/>
</dbReference>
<proteinExistence type="predicted"/>